<evidence type="ECO:0000256" key="4">
    <source>
        <dbReference type="ARBA" id="ARBA00023163"/>
    </source>
</evidence>
<sequence length="291" mass="32313">MGDMSCSPQQREGTALTFQALHQASPLEARQLRLLHHGWKISFLCKNRAPHVPVTPRKGRGGDPYGPDRHRHGSPTASHSPKAPLGAFPASSPVTSQQLPCFGAVPGSASSLRARHGRRRPWRRGVKEEGVKWRRVATATAPWRRAPYSASRGATGAAREQGDKMSDNEDNFDGDDFDDVEEDEGLEDLENAEEEGQENVEILPSGERQAANQKRITTPYMTKYERARVLGTRALQIAMCAPVMVELEGETDPLLIAMKELKARKIPIIIRRYLPDGSYEDWGVDELIITD</sequence>
<dbReference type="InterPro" id="IPR028363">
    <property type="entry name" value="RPB6"/>
</dbReference>
<evidence type="ECO:0000256" key="7">
    <source>
        <dbReference type="ARBA" id="ARBA00030456"/>
    </source>
</evidence>
<dbReference type="GO" id="GO:0042797">
    <property type="term" value="P:tRNA transcription by RNA polymerase III"/>
    <property type="evidence" value="ECO:0007669"/>
    <property type="project" value="TreeGrafter"/>
</dbReference>
<evidence type="ECO:0000256" key="1">
    <source>
        <dbReference type="ARBA" id="ARBA00004123"/>
    </source>
</evidence>
<dbReference type="PROSITE" id="PS01111">
    <property type="entry name" value="RNA_POL_K_14KD"/>
    <property type="match status" value="1"/>
</dbReference>
<dbReference type="AlphaFoldDB" id="U3J6G8"/>
<dbReference type="GO" id="GO:0003899">
    <property type="term" value="F:DNA-directed RNA polymerase activity"/>
    <property type="evidence" value="ECO:0007669"/>
    <property type="project" value="InterPro"/>
</dbReference>
<dbReference type="InterPro" id="IPR006111">
    <property type="entry name" value="Rpo6/Rpb6"/>
</dbReference>
<dbReference type="GeneTree" id="ENSGT00390000010415"/>
<keyword evidence="4" id="KW-0804">Transcription</keyword>
<proteinExistence type="inferred from homology"/>
<feature type="compositionally biased region" description="Acidic residues" evidence="10">
    <location>
        <begin position="168"/>
        <end position="198"/>
    </location>
</feature>
<dbReference type="Proteomes" id="UP000016666">
    <property type="component" value="Chromosome 1"/>
</dbReference>
<dbReference type="SUPFAM" id="SSF63562">
    <property type="entry name" value="RPB6/omega subunit-like"/>
    <property type="match status" value="1"/>
</dbReference>
<keyword evidence="12" id="KW-1185">Reference proteome</keyword>
<dbReference type="PANTHER" id="PTHR47227:SF5">
    <property type="entry name" value="DNA-DIRECTED RNA POLYMERASES I, II, AND III SUBUNIT RPABC2"/>
    <property type="match status" value="1"/>
</dbReference>
<reference evidence="11" key="2">
    <citation type="submission" date="2025-08" db="UniProtKB">
        <authorList>
            <consortium name="Ensembl"/>
        </authorList>
    </citation>
    <scope>IDENTIFICATION</scope>
</reference>
<reference evidence="11 12" key="1">
    <citation type="submission" date="2017-10" db="EMBL/GenBank/DDBJ databases">
        <title>A new Pekin duck reference genome.</title>
        <authorList>
            <person name="Hou Z.-C."/>
            <person name="Zhou Z.-K."/>
            <person name="Zhu F."/>
            <person name="Hou S.-S."/>
        </authorList>
    </citation>
    <scope>NUCLEOTIDE SEQUENCE [LARGE SCALE GENOMIC DNA]</scope>
</reference>
<dbReference type="Gene3D" id="3.90.940.10">
    <property type="match status" value="1"/>
</dbReference>
<evidence type="ECO:0000256" key="5">
    <source>
        <dbReference type="ARBA" id="ARBA00023242"/>
    </source>
</evidence>
<evidence type="ECO:0000256" key="3">
    <source>
        <dbReference type="ARBA" id="ARBA00022478"/>
    </source>
</evidence>
<keyword evidence="3" id="KW-0240">DNA-directed RNA polymerase</keyword>
<dbReference type="InterPro" id="IPR006110">
    <property type="entry name" value="Pol_omega/Rpo6/RPB6"/>
</dbReference>
<dbReference type="SMART" id="SM01409">
    <property type="entry name" value="RNA_pol_Rpb6"/>
    <property type="match status" value="1"/>
</dbReference>
<gene>
    <name evidence="11" type="primary">POLR2F</name>
</gene>
<dbReference type="PIRSF" id="PIRSF500154">
    <property type="entry name" value="RPB6"/>
    <property type="match status" value="1"/>
</dbReference>
<comment type="function">
    <text evidence="9">DNA-dependent RNA polymerase catalyzes the transcription of DNA into RNA using the four ribonucleoside triphosphates as substrates. Common component of RNA polymerases I, II, and III which synthesize ribosomal RNA precursors, mRNA precursors and many functional non-coding RNAs, and small RNAs, such as 5S rRNA and tRNAs, respectively. Pol II is the central component of the basal RNA polymerase II transcription machinery. Pols are composed of mobile elements that move relative to each other. In Pol II, POLR2F/RPABC2 is part of the clamp element and together with parts of POLR2A/RPB1 and POLR2B/RPB2 forms a pocket to which the POLR2D/RPB4-POLR2G/RPB7 subcomplex binds.</text>
</comment>
<feature type="region of interest" description="Disordered" evidence="10">
    <location>
        <begin position="50"/>
        <end position="92"/>
    </location>
</feature>
<dbReference type="GO" id="GO:0003677">
    <property type="term" value="F:DNA binding"/>
    <property type="evidence" value="ECO:0007669"/>
    <property type="project" value="InterPro"/>
</dbReference>
<dbReference type="GO" id="GO:0005665">
    <property type="term" value="C:RNA polymerase II, core complex"/>
    <property type="evidence" value="ECO:0007669"/>
    <property type="project" value="InterPro"/>
</dbReference>
<dbReference type="HOGENOM" id="CLU_112527_2_0_1"/>
<dbReference type="PANTHER" id="PTHR47227">
    <property type="entry name" value="DNA-DIRECTED RNA POLYMERASE SUBUNIT K"/>
    <property type="match status" value="1"/>
</dbReference>
<dbReference type="PIRSF" id="PIRSF000778">
    <property type="entry name" value="RpoK/RPB6"/>
    <property type="match status" value="1"/>
</dbReference>
<feature type="region of interest" description="Disordered" evidence="10">
    <location>
        <begin position="147"/>
        <end position="214"/>
    </location>
</feature>
<comment type="subcellular location">
    <subcellularLocation>
        <location evidence="1">Nucleus</location>
    </subcellularLocation>
</comment>
<dbReference type="Pfam" id="PF01192">
    <property type="entry name" value="RNA_pol_Rpb6"/>
    <property type="match status" value="1"/>
</dbReference>
<name>U3J6G8_ANAPP</name>
<accession>U3J6G8</accession>
<evidence type="ECO:0000256" key="9">
    <source>
        <dbReference type="ARBA" id="ARBA00044490"/>
    </source>
</evidence>
<dbReference type="Ensembl" id="ENSAPLT00000015885.2">
    <property type="protein sequence ID" value="ENSAPLP00000015095.2"/>
    <property type="gene ID" value="ENSAPLG00000015235.2"/>
</dbReference>
<dbReference type="NCBIfam" id="NF002208">
    <property type="entry name" value="PRK01099.1-3"/>
    <property type="match status" value="1"/>
</dbReference>
<evidence type="ECO:0000256" key="10">
    <source>
        <dbReference type="SAM" id="MobiDB-lite"/>
    </source>
</evidence>
<evidence type="ECO:0000313" key="11">
    <source>
        <dbReference type="Ensembl" id="ENSAPLP00000015095.2"/>
    </source>
</evidence>
<dbReference type="GO" id="GO:0005736">
    <property type="term" value="C:RNA polymerase I complex"/>
    <property type="evidence" value="ECO:0007669"/>
    <property type="project" value="TreeGrafter"/>
</dbReference>
<evidence type="ECO:0000256" key="2">
    <source>
        <dbReference type="ARBA" id="ARBA00020808"/>
    </source>
</evidence>
<dbReference type="InterPro" id="IPR036161">
    <property type="entry name" value="RPB6/omega-like_sf"/>
</dbReference>
<evidence type="ECO:0000256" key="8">
    <source>
        <dbReference type="ARBA" id="ARBA00033085"/>
    </source>
</evidence>
<keyword evidence="5" id="KW-0539">Nucleus</keyword>
<reference evidence="11" key="3">
    <citation type="submission" date="2025-09" db="UniProtKB">
        <authorList>
            <consortium name="Ensembl"/>
        </authorList>
    </citation>
    <scope>IDENTIFICATION</scope>
</reference>
<dbReference type="STRING" id="8840.ENSAPLP00000015095"/>
<comment type="similarity">
    <text evidence="6">Belongs to the archaeal Rpo6/eukaryotic RPB6 RNA polymerase subunit family.</text>
</comment>
<organism evidence="11 12">
    <name type="scientific">Anas platyrhynchos platyrhynchos</name>
    <name type="common">Northern mallard</name>
    <dbReference type="NCBI Taxonomy" id="8840"/>
    <lineage>
        <taxon>Eukaryota</taxon>
        <taxon>Metazoa</taxon>
        <taxon>Chordata</taxon>
        <taxon>Craniata</taxon>
        <taxon>Vertebrata</taxon>
        <taxon>Euteleostomi</taxon>
        <taxon>Archelosauria</taxon>
        <taxon>Archosauria</taxon>
        <taxon>Dinosauria</taxon>
        <taxon>Saurischia</taxon>
        <taxon>Theropoda</taxon>
        <taxon>Coelurosauria</taxon>
        <taxon>Aves</taxon>
        <taxon>Neognathae</taxon>
        <taxon>Galloanserae</taxon>
        <taxon>Anseriformes</taxon>
        <taxon>Anatidae</taxon>
        <taxon>Anatinae</taxon>
        <taxon>Anas</taxon>
    </lineage>
</organism>
<dbReference type="InterPro" id="IPR020708">
    <property type="entry name" value="DNA-dir_RNA_polK_14-18kDa_CS"/>
</dbReference>
<protein>
    <recommendedName>
        <fullName evidence="2">DNA-directed RNA polymerases I, II, and III subunit RPABC2</fullName>
    </recommendedName>
    <alternativeName>
        <fullName evidence="8">DNA-directed RNA polymerase II subunit F</fullName>
    </alternativeName>
    <alternativeName>
        <fullName evidence="7">RPB6 homolog</fullName>
    </alternativeName>
</protein>
<dbReference type="FunFam" id="3.90.940.10:FF:000003">
    <property type="entry name" value="DNA-directed RNA polymerases I, II, and III subunit RPABC2"/>
    <property type="match status" value="1"/>
</dbReference>
<evidence type="ECO:0000313" key="12">
    <source>
        <dbReference type="Proteomes" id="UP000016666"/>
    </source>
</evidence>
<dbReference type="GO" id="GO:0006366">
    <property type="term" value="P:transcription by RNA polymerase II"/>
    <property type="evidence" value="ECO:0007669"/>
    <property type="project" value="TreeGrafter"/>
</dbReference>
<dbReference type="GO" id="GO:0006360">
    <property type="term" value="P:transcription by RNA polymerase I"/>
    <property type="evidence" value="ECO:0007669"/>
    <property type="project" value="TreeGrafter"/>
</dbReference>
<dbReference type="GO" id="GO:0005666">
    <property type="term" value="C:RNA polymerase III complex"/>
    <property type="evidence" value="ECO:0007669"/>
    <property type="project" value="TreeGrafter"/>
</dbReference>
<evidence type="ECO:0000256" key="6">
    <source>
        <dbReference type="ARBA" id="ARBA00025773"/>
    </source>
</evidence>